<dbReference type="AlphaFoldDB" id="A0AAW2GWH9"/>
<keyword evidence="1" id="KW-0472">Membrane</keyword>
<protein>
    <submittedName>
        <fullName evidence="2">Uncharacterized protein</fullName>
    </submittedName>
</protein>
<proteinExistence type="predicted"/>
<dbReference type="EMBL" id="JADYXP020000002">
    <property type="protein sequence ID" value="KAL0131532.1"/>
    <property type="molecule type" value="Genomic_DNA"/>
</dbReference>
<evidence type="ECO:0000256" key="1">
    <source>
        <dbReference type="SAM" id="Phobius"/>
    </source>
</evidence>
<keyword evidence="3" id="KW-1185">Reference proteome</keyword>
<dbReference type="Proteomes" id="UP001430953">
    <property type="component" value="Unassembled WGS sequence"/>
</dbReference>
<name>A0AAW2GWH9_9HYME</name>
<evidence type="ECO:0000313" key="3">
    <source>
        <dbReference type="Proteomes" id="UP001430953"/>
    </source>
</evidence>
<keyword evidence="1" id="KW-0812">Transmembrane</keyword>
<gene>
    <name evidence="2" type="ORF">PUN28_002816</name>
</gene>
<sequence length="67" mass="7999">MPVDSAMLSRRFKSPCTYLALRHVRSKIVYVYFYLSHSISYSLLIILILLSRYYSVFPLICNFFFFS</sequence>
<reference evidence="2 3" key="1">
    <citation type="submission" date="2023-03" db="EMBL/GenBank/DDBJ databases">
        <title>High recombination rates correlate with genetic variation in Cardiocondyla obscurior ants.</title>
        <authorList>
            <person name="Errbii M."/>
        </authorList>
    </citation>
    <scope>NUCLEOTIDE SEQUENCE [LARGE SCALE GENOMIC DNA]</scope>
    <source>
        <strain evidence="2">Alpha-2009</strain>
        <tissue evidence="2">Whole body</tissue>
    </source>
</reference>
<accession>A0AAW2GWH9</accession>
<feature type="transmembrane region" description="Helical" evidence="1">
    <location>
        <begin position="29"/>
        <end position="50"/>
    </location>
</feature>
<evidence type="ECO:0000313" key="2">
    <source>
        <dbReference type="EMBL" id="KAL0131532.1"/>
    </source>
</evidence>
<keyword evidence="1" id="KW-1133">Transmembrane helix</keyword>
<organism evidence="2 3">
    <name type="scientific">Cardiocondyla obscurior</name>
    <dbReference type="NCBI Taxonomy" id="286306"/>
    <lineage>
        <taxon>Eukaryota</taxon>
        <taxon>Metazoa</taxon>
        <taxon>Ecdysozoa</taxon>
        <taxon>Arthropoda</taxon>
        <taxon>Hexapoda</taxon>
        <taxon>Insecta</taxon>
        <taxon>Pterygota</taxon>
        <taxon>Neoptera</taxon>
        <taxon>Endopterygota</taxon>
        <taxon>Hymenoptera</taxon>
        <taxon>Apocrita</taxon>
        <taxon>Aculeata</taxon>
        <taxon>Formicoidea</taxon>
        <taxon>Formicidae</taxon>
        <taxon>Myrmicinae</taxon>
        <taxon>Cardiocondyla</taxon>
    </lineage>
</organism>
<comment type="caution">
    <text evidence="2">The sequence shown here is derived from an EMBL/GenBank/DDBJ whole genome shotgun (WGS) entry which is preliminary data.</text>
</comment>